<feature type="domain" description="Superoxide dismutase copper/zinc binding" evidence="5">
    <location>
        <begin position="77"/>
        <end position="206"/>
    </location>
</feature>
<gene>
    <name evidence="6" type="ORF">ACFQDM_10080</name>
</gene>
<evidence type="ECO:0000313" key="7">
    <source>
        <dbReference type="Proteomes" id="UP001596303"/>
    </source>
</evidence>
<organism evidence="6 7">
    <name type="scientific">Ponticaulis profundi</name>
    <dbReference type="NCBI Taxonomy" id="2665222"/>
    <lineage>
        <taxon>Bacteria</taxon>
        <taxon>Pseudomonadati</taxon>
        <taxon>Pseudomonadota</taxon>
        <taxon>Alphaproteobacteria</taxon>
        <taxon>Hyphomonadales</taxon>
        <taxon>Hyphomonadaceae</taxon>
        <taxon>Ponticaulis</taxon>
    </lineage>
</organism>
<comment type="similarity">
    <text evidence="1 2">Belongs to the Cu-Zn superoxide dismutase family.</text>
</comment>
<dbReference type="RefSeq" id="WP_377378632.1">
    <property type="nucleotide sequence ID" value="NZ_JBHSSW010000012.1"/>
</dbReference>
<keyword evidence="2" id="KW-0862">Zinc</keyword>
<comment type="cofactor">
    <cofactor evidence="2">
        <name>Cu cation</name>
        <dbReference type="ChEBI" id="CHEBI:23378"/>
    </cofactor>
    <text evidence="2">Binds 1 copper ion per subunit.</text>
</comment>
<dbReference type="PANTHER" id="PTHR10003">
    <property type="entry name" value="SUPEROXIDE DISMUTASE CU-ZN -RELATED"/>
    <property type="match status" value="1"/>
</dbReference>
<dbReference type="InterPro" id="IPR036423">
    <property type="entry name" value="SOD-like_Cu/Zn_dom_sf"/>
</dbReference>
<feature type="signal peptide" evidence="4">
    <location>
        <begin position="1"/>
        <end position="23"/>
    </location>
</feature>
<dbReference type="EC" id="1.15.1.1" evidence="2"/>
<evidence type="ECO:0000256" key="1">
    <source>
        <dbReference type="ARBA" id="ARBA00010457"/>
    </source>
</evidence>
<keyword evidence="7" id="KW-1185">Reference proteome</keyword>
<keyword evidence="2" id="KW-0186">Copper</keyword>
<evidence type="ECO:0000256" key="3">
    <source>
        <dbReference type="SAM" id="MobiDB-lite"/>
    </source>
</evidence>
<evidence type="ECO:0000313" key="6">
    <source>
        <dbReference type="EMBL" id="MFC6198430.1"/>
    </source>
</evidence>
<comment type="function">
    <text evidence="2">Destroys radicals which are normally produced within the cells and which are toxic to biological systems.</text>
</comment>
<dbReference type="InterPro" id="IPR018152">
    <property type="entry name" value="SOD_Cu/Zn_BS"/>
</dbReference>
<evidence type="ECO:0000259" key="5">
    <source>
        <dbReference type="Pfam" id="PF00080"/>
    </source>
</evidence>
<evidence type="ECO:0000256" key="4">
    <source>
        <dbReference type="SAM" id="SignalP"/>
    </source>
</evidence>
<dbReference type="InterPro" id="IPR024134">
    <property type="entry name" value="SOD_Cu/Zn_/chaperone"/>
</dbReference>
<keyword evidence="2" id="KW-0479">Metal-binding</keyword>
<comment type="cofactor">
    <cofactor evidence="2">
        <name>Zn(2+)</name>
        <dbReference type="ChEBI" id="CHEBI:29105"/>
    </cofactor>
    <text evidence="2">Binds 1 zinc ion per subunit.</text>
</comment>
<dbReference type="PROSITE" id="PS51257">
    <property type="entry name" value="PROKAR_LIPOPROTEIN"/>
    <property type="match status" value="1"/>
</dbReference>
<protein>
    <recommendedName>
        <fullName evidence="2">Superoxide dismutase [Cu-Zn]</fullName>
        <ecNumber evidence="2">1.15.1.1</ecNumber>
    </recommendedName>
</protein>
<dbReference type="EMBL" id="JBHSSW010000012">
    <property type="protein sequence ID" value="MFC6198430.1"/>
    <property type="molecule type" value="Genomic_DNA"/>
</dbReference>
<feature type="compositionally biased region" description="Low complexity" evidence="3">
    <location>
        <begin position="38"/>
        <end position="53"/>
    </location>
</feature>
<evidence type="ECO:0000256" key="2">
    <source>
        <dbReference type="RuleBase" id="RU000393"/>
    </source>
</evidence>
<sequence length="207" mass="21089">MTSRFLITAASVSALMLSACGEAQTPTTEPETTPPPSETMTPSPEEAMAPEAEGTTSLPSMMNARASIVGDEGEEIGTANILEGPNGVLLRITLNEGALTPGWHGLHLHQKGDCSDTGEFKLSGGHVGKVDGGHGLLNPEGPEGGDIPNIWVAADGSAGYEAFTTLTTGASLMDADGSAIIIHENEDDHMTQPIGGAGARVACGAIE</sequence>
<dbReference type="Proteomes" id="UP001596303">
    <property type="component" value="Unassembled WGS sequence"/>
</dbReference>
<reference evidence="7" key="1">
    <citation type="journal article" date="2019" name="Int. J. Syst. Evol. Microbiol.">
        <title>The Global Catalogue of Microorganisms (GCM) 10K type strain sequencing project: providing services to taxonomists for standard genome sequencing and annotation.</title>
        <authorList>
            <consortium name="The Broad Institute Genomics Platform"/>
            <consortium name="The Broad Institute Genome Sequencing Center for Infectious Disease"/>
            <person name="Wu L."/>
            <person name="Ma J."/>
        </authorList>
    </citation>
    <scope>NUCLEOTIDE SEQUENCE [LARGE SCALE GENOMIC DNA]</scope>
    <source>
        <strain evidence="7">CGMCC-1.15741</strain>
    </source>
</reference>
<feature type="region of interest" description="Disordered" evidence="3">
    <location>
        <begin position="22"/>
        <end position="61"/>
    </location>
</feature>
<proteinExistence type="inferred from homology"/>
<dbReference type="Gene3D" id="2.60.40.200">
    <property type="entry name" value="Superoxide dismutase, copper/zinc binding domain"/>
    <property type="match status" value="1"/>
</dbReference>
<dbReference type="InterPro" id="IPR001424">
    <property type="entry name" value="SOD_Cu_Zn_dom"/>
</dbReference>
<dbReference type="PROSITE" id="PS00332">
    <property type="entry name" value="SOD_CU_ZN_2"/>
    <property type="match status" value="1"/>
</dbReference>
<dbReference type="SUPFAM" id="SSF49329">
    <property type="entry name" value="Cu,Zn superoxide dismutase-like"/>
    <property type="match status" value="1"/>
</dbReference>
<comment type="caution">
    <text evidence="6">The sequence shown here is derived from an EMBL/GenBank/DDBJ whole genome shotgun (WGS) entry which is preliminary data.</text>
</comment>
<keyword evidence="4" id="KW-0732">Signal</keyword>
<name>A0ABW1SA20_9PROT</name>
<keyword evidence="2" id="KW-0560">Oxidoreductase</keyword>
<accession>A0ABW1SA20</accession>
<dbReference type="CDD" id="cd00305">
    <property type="entry name" value="Cu-Zn_Superoxide_Dismutase"/>
    <property type="match status" value="1"/>
</dbReference>
<feature type="chain" id="PRO_5046203520" description="Superoxide dismutase [Cu-Zn]" evidence="4">
    <location>
        <begin position="24"/>
        <end position="207"/>
    </location>
</feature>
<dbReference type="Pfam" id="PF00080">
    <property type="entry name" value="Sod_Cu"/>
    <property type="match status" value="1"/>
</dbReference>
<comment type="catalytic activity">
    <reaction evidence="2">
        <text>2 superoxide + 2 H(+) = H2O2 + O2</text>
        <dbReference type="Rhea" id="RHEA:20696"/>
        <dbReference type="ChEBI" id="CHEBI:15378"/>
        <dbReference type="ChEBI" id="CHEBI:15379"/>
        <dbReference type="ChEBI" id="CHEBI:16240"/>
        <dbReference type="ChEBI" id="CHEBI:18421"/>
        <dbReference type="EC" id="1.15.1.1"/>
    </reaction>
</comment>